<feature type="region of interest" description="Disordered" evidence="1">
    <location>
        <begin position="266"/>
        <end position="310"/>
    </location>
</feature>
<proteinExistence type="predicted"/>
<dbReference type="Gene3D" id="3.40.50.150">
    <property type="entry name" value="Vaccinia Virus protein VP39"/>
    <property type="match status" value="1"/>
</dbReference>
<protein>
    <recommendedName>
        <fullName evidence="2">Methyltransferase type 11 domain-containing protein</fullName>
    </recommendedName>
</protein>
<keyword evidence="4" id="KW-1185">Reference proteome</keyword>
<dbReference type="AlphaFoldDB" id="A0A061SQY5"/>
<dbReference type="GO" id="GO:0008757">
    <property type="term" value="F:S-adenosylmethionine-dependent methyltransferase activity"/>
    <property type="evidence" value="ECO:0007669"/>
    <property type="project" value="InterPro"/>
</dbReference>
<name>A0A061SQY5_9RHOB</name>
<gene>
    <name evidence="3" type="ORF">PM02_18215</name>
</gene>
<evidence type="ECO:0000256" key="1">
    <source>
        <dbReference type="SAM" id="MobiDB-lite"/>
    </source>
</evidence>
<sequence>MWQPGKVHKHGDTTTAHRERLLQEILESTPDAEQALEMILGAIGEMPDLEEQEHTLDHQVRLLQTYALVPPGPGTIVDVAASAIYEVPLRKLKQWQVNPIEILEIDYERDPLPFEDASQDGVMLCEVMEHFVIDPMFCFNEINRILKKDGFFVVTTPNVASWFSIYQALRNMHPSRWPVYAGAGHKEANHIHSREYMVSELTTLLEAAGFEVEEILTRDYGIAAEYEPIPGFDQHNRGETIFCRARKVSPPQMRYTKPVYLENQPFMAPDLSAPPVTDTTGPAQTPPNPPLSNREAQILKDLKGGDASQD</sequence>
<reference evidence="3 4" key="1">
    <citation type="journal article" date="2014" name="Genome Announc.">
        <title>Draft Genome Sequences of Two Isolates of the Roseobacter Group, Sulfitobacter sp. Strains 3SOLIMAR09 and 1FIGIMAR09, from Harbors of Mallorca Island (Mediterranean Sea).</title>
        <authorList>
            <person name="Mas-Llado M."/>
            <person name="Pina-Villalonga J.M."/>
            <person name="Brunet-Galmes I."/>
            <person name="Nogales B."/>
            <person name="Bosch R."/>
        </authorList>
    </citation>
    <scope>NUCLEOTIDE SEQUENCE [LARGE SCALE GENOMIC DNA]</scope>
    <source>
        <strain evidence="3 4">1FIGIMAR09</strain>
    </source>
</reference>
<evidence type="ECO:0000313" key="3">
    <source>
        <dbReference type="EMBL" id="KAJ01650.1"/>
    </source>
</evidence>
<dbReference type="eggNOG" id="COG2227">
    <property type="taxonomic scope" value="Bacteria"/>
</dbReference>
<dbReference type="Proteomes" id="UP000027337">
    <property type="component" value="Unassembled WGS sequence"/>
</dbReference>
<dbReference type="SUPFAM" id="SSF53335">
    <property type="entry name" value="S-adenosyl-L-methionine-dependent methyltransferases"/>
    <property type="match status" value="1"/>
</dbReference>
<dbReference type="InterPro" id="IPR029063">
    <property type="entry name" value="SAM-dependent_MTases_sf"/>
</dbReference>
<dbReference type="Pfam" id="PF08241">
    <property type="entry name" value="Methyltransf_11"/>
    <property type="match status" value="1"/>
</dbReference>
<comment type="caution">
    <text evidence="3">The sequence shown here is derived from an EMBL/GenBank/DDBJ whole genome shotgun (WGS) entry which is preliminary data.</text>
</comment>
<evidence type="ECO:0000259" key="2">
    <source>
        <dbReference type="Pfam" id="PF08241"/>
    </source>
</evidence>
<evidence type="ECO:0000313" key="4">
    <source>
        <dbReference type="Proteomes" id="UP000027337"/>
    </source>
</evidence>
<dbReference type="EMBL" id="JEMU01000022">
    <property type="protein sequence ID" value="KAJ01650.1"/>
    <property type="molecule type" value="Genomic_DNA"/>
</dbReference>
<accession>A0A061SQY5</accession>
<dbReference type="STRING" id="83219.PM02_18215"/>
<organism evidence="3 4">
    <name type="scientific">Sulfitobacter mediterraneus</name>
    <dbReference type="NCBI Taxonomy" id="83219"/>
    <lineage>
        <taxon>Bacteria</taxon>
        <taxon>Pseudomonadati</taxon>
        <taxon>Pseudomonadota</taxon>
        <taxon>Alphaproteobacteria</taxon>
        <taxon>Rhodobacterales</taxon>
        <taxon>Roseobacteraceae</taxon>
        <taxon>Sulfitobacter</taxon>
    </lineage>
</organism>
<feature type="domain" description="Methyltransferase type 11" evidence="2">
    <location>
        <begin position="90"/>
        <end position="154"/>
    </location>
</feature>
<dbReference type="InterPro" id="IPR013216">
    <property type="entry name" value="Methyltransf_11"/>
</dbReference>